<feature type="transmembrane region" description="Helical" evidence="2">
    <location>
        <begin position="123"/>
        <end position="151"/>
    </location>
</feature>
<feature type="transmembrane region" description="Helical" evidence="2">
    <location>
        <begin position="205"/>
        <end position="227"/>
    </location>
</feature>
<evidence type="ECO:0000256" key="1">
    <source>
        <dbReference type="SAM" id="MobiDB-lite"/>
    </source>
</evidence>
<feature type="transmembrane region" description="Helical" evidence="2">
    <location>
        <begin position="233"/>
        <end position="252"/>
    </location>
</feature>
<keyword evidence="2" id="KW-0472">Membrane</keyword>
<dbReference type="Proteomes" id="UP000298390">
    <property type="component" value="Unassembled WGS sequence"/>
</dbReference>
<protein>
    <recommendedName>
        <fullName evidence="3">DUF6534 domain-containing protein</fullName>
    </recommendedName>
</protein>
<feature type="transmembrane region" description="Helical" evidence="2">
    <location>
        <begin position="163"/>
        <end position="185"/>
    </location>
</feature>
<feature type="transmembrane region" description="Helical" evidence="2">
    <location>
        <begin position="48"/>
        <end position="68"/>
    </location>
</feature>
<evidence type="ECO:0000259" key="3">
    <source>
        <dbReference type="Pfam" id="PF20152"/>
    </source>
</evidence>
<evidence type="ECO:0000313" key="5">
    <source>
        <dbReference type="Proteomes" id="UP000298390"/>
    </source>
</evidence>
<dbReference type="EMBL" id="SEKV01000407">
    <property type="protein sequence ID" value="TFY57718.1"/>
    <property type="molecule type" value="Genomic_DNA"/>
</dbReference>
<feature type="region of interest" description="Disordered" evidence="1">
    <location>
        <begin position="317"/>
        <end position="339"/>
    </location>
</feature>
<name>A0A4Y9Y739_9APHY</name>
<organism evidence="4 5">
    <name type="scientific">Rhodofomes roseus</name>
    <dbReference type="NCBI Taxonomy" id="34475"/>
    <lineage>
        <taxon>Eukaryota</taxon>
        <taxon>Fungi</taxon>
        <taxon>Dikarya</taxon>
        <taxon>Basidiomycota</taxon>
        <taxon>Agaricomycotina</taxon>
        <taxon>Agaricomycetes</taxon>
        <taxon>Polyporales</taxon>
        <taxon>Rhodofomes</taxon>
    </lineage>
</organism>
<keyword evidence="2" id="KW-1133">Transmembrane helix</keyword>
<accession>A0A4Y9Y739</accession>
<dbReference type="PANTHER" id="PTHR40465">
    <property type="entry name" value="CHROMOSOME 1, WHOLE GENOME SHOTGUN SEQUENCE"/>
    <property type="match status" value="1"/>
</dbReference>
<dbReference type="Pfam" id="PF20152">
    <property type="entry name" value="DUF6534"/>
    <property type="match status" value="1"/>
</dbReference>
<feature type="transmembrane region" description="Helical" evidence="2">
    <location>
        <begin position="88"/>
        <end position="111"/>
    </location>
</feature>
<feature type="domain" description="DUF6534" evidence="3">
    <location>
        <begin position="170"/>
        <end position="256"/>
    </location>
</feature>
<evidence type="ECO:0000256" key="2">
    <source>
        <dbReference type="SAM" id="Phobius"/>
    </source>
</evidence>
<sequence length="339" mass="37602">MPECPDIPADVAKIAGPVLLGSQLNWGLFGVLTVQLYMYNQANYKDHFFVKVVVYWMYLFEAIQTILLTHDTFHQLAYSFGSFEGLTAAYLTGFELVIQSALIATVTQCFYAWRIYILSNSKILAGCIVCISLLQCAGGFSEGIACFVYNSTSEKIPIEATSVALWIGGSAACDIVITISMVYLLWRKRSGVQKTDTMVNKLIQLVVETGFMTAALAIIQLSLYNSFKETEYFMTPAGALSKAYSNSLLVLLNNRNTMRKQRDATIGATSLSLPQLQTARAIQINVNQETYADGNMAVVDMSSDKVRPLPQALLYTHRSRAQSEGQSQYDEYPKVADRP</sequence>
<evidence type="ECO:0000313" key="4">
    <source>
        <dbReference type="EMBL" id="TFY57718.1"/>
    </source>
</evidence>
<dbReference type="InterPro" id="IPR045339">
    <property type="entry name" value="DUF6534"/>
</dbReference>
<keyword evidence="2" id="KW-0812">Transmembrane</keyword>
<comment type="caution">
    <text evidence="4">The sequence shown here is derived from an EMBL/GenBank/DDBJ whole genome shotgun (WGS) entry which is preliminary data.</text>
</comment>
<gene>
    <name evidence="4" type="ORF">EVJ58_g6860</name>
</gene>
<proteinExistence type="predicted"/>
<feature type="transmembrane region" description="Helical" evidence="2">
    <location>
        <begin position="20"/>
        <end position="39"/>
    </location>
</feature>
<reference evidence="4 5" key="1">
    <citation type="submission" date="2019-01" db="EMBL/GenBank/DDBJ databases">
        <title>Genome sequencing of the rare red list fungi Fomitopsis rosea.</title>
        <authorList>
            <person name="Buettner E."/>
            <person name="Kellner H."/>
        </authorList>
    </citation>
    <scope>NUCLEOTIDE SEQUENCE [LARGE SCALE GENOMIC DNA]</scope>
    <source>
        <strain evidence="4 5">DSM 105464</strain>
    </source>
</reference>
<dbReference type="AlphaFoldDB" id="A0A4Y9Y739"/>
<dbReference type="PANTHER" id="PTHR40465:SF1">
    <property type="entry name" value="DUF6534 DOMAIN-CONTAINING PROTEIN"/>
    <property type="match status" value="1"/>
</dbReference>